<evidence type="ECO:0000313" key="3">
    <source>
        <dbReference type="Proteomes" id="UP000289856"/>
    </source>
</evidence>
<dbReference type="Proteomes" id="UP000289856">
    <property type="component" value="Chromosome"/>
</dbReference>
<name>A0A3T1D7V0_9BACL</name>
<sequence>MIKEEIIKDGIWVMLMTITFVIFFSKNIKANWKAFILYLLMFTAMRVVTNYIFDQFDI</sequence>
<keyword evidence="1" id="KW-0812">Transmembrane</keyword>
<keyword evidence="1" id="KW-1133">Transmembrane helix</keyword>
<accession>A0A3T1D7V0</accession>
<reference evidence="2 3" key="1">
    <citation type="submission" date="2019-01" db="EMBL/GenBank/DDBJ databases">
        <title>Complete genome sequence of Cohnella hallensis HS21 isolated from Korean fir (Abies koreana) rhizospheric soil.</title>
        <authorList>
            <person name="Jiang L."/>
            <person name="Kang S.W."/>
            <person name="Kim S."/>
            <person name="Jung J."/>
            <person name="Kim C.Y."/>
            <person name="Kim D.H."/>
            <person name="Kim S.W."/>
            <person name="Lee J."/>
        </authorList>
    </citation>
    <scope>NUCLEOTIDE SEQUENCE [LARGE SCALE GENOMIC DNA]</scope>
    <source>
        <strain evidence="2 3">HS21</strain>
    </source>
</reference>
<dbReference type="EMBL" id="AP019400">
    <property type="protein sequence ID" value="BBI34161.1"/>
    <property type="molecule type" value="Genomic_DNA"/>
</dbReference>
<dbReference type="AlphaFoldDB" id="A0A3T1D7V0"/>
<feature type="transmembrane region" description="Helical" evidence="1">
    <location>
        <begin position="36"/>
        <end position="53"/>
    </location>
</feature>
<keyword evidence="1" id="KW-0472">Membrane</keyword>
<protein>
    <submittedName>
        <fullName evidence="2">Uncharacterized protein</fullName>
    </submittedName>
</protein>
<proteinExistence type="predicted"/>
<keyword evidence="3" id="KW-1185">Reference proteome</keyword>
<evidence type="ECO:0000313" key="2">
    <source>
        <dbReference type="EMBL" id="BBI34161.1"/>
    </source>
</evidence>
<dbReference type="KEGG" id="cohn:KCTCHS21_35600"/>
<organism evidence="2 3">
    <name type="scientific">Cohnella abietis</name>
    <dbReference type="NCBI Taxonomy" id="2507935"/>
    <lineage>
        <taxon>Bacteria</taxon>
        <taxon>Bacillati</taxon>
        <taxon>Bacillota</taxon>
        <taxon>Bacilli</taxon>
        <taxon>Bacillales</taxon>
        <taxon>Paenibacillaceae</taxon>
        <taxon>Cohnella</taxon>
    </lineage>
</organism>
<gene>
    <name evidence="2" type="ORF">KCTCHS21_35600</name>
</gene>
<feature type="transmembrane region" description="Helical" evidence="1">
    <location>
        <begin position="6"/>
        <end position="24"/>
    </location>
</feature>
<evidence type="ECO:0000256" key="1">
    <source>
        <dbReference type="SAM" id="Phobius"/>
    </source>
</evidence>